<gene>
    <name evidence="2" type="ORF">SAMN05444163_8067</name>
</gene>
<sequence>MVDRTPIEIVTREPAEGGSDNLSNTKYYVIGIALALIAVTAFLAFR</sequence>
<dbReference type="Proteomes" id="UP000198803">
    <property type="component" value="Chromosome I"/>
</dbReference>
<accession>A0ABY0QHD1</accession>
<evidence type="ECO:0000313" key="2">
    <source>
        <dbReference type="EMBL" id="SDK41983.1"/>
    </source>
</evidence>
<protein>
    <submittedName>
        <fullName evidence="2">Uncharacterized protein</fullName>
    </submittedName>
</protein>
<keyword evidence="1" id="KW-0472">Membrane</keyword>
<feature type="transmembrane region" description="Helical" evidence="1">
    <location>
        <begin position="27"/>
        <end position="45"/>
    </location>
</feature>
<reference evidence="2 3" key="1">
    <citation type="submission" date="2016-10" db="EMBL/GenBank/DDBJ databases">
        <authorList>
            <person name="Varghese N."/>
            <person name="Submissions S."/>
        </authorList>
    </citation>
    <scope>NUCLEOTIDE SEQUENCE [LARGE SCALE GENOMIC DNA]</scope>
    <source>
        <strain evidence="2 3">GAS524</strain>
    </source>
</reference>
<dbReference type="RefSeq" id="WP_157793779.1">
    <property type="nucleotide sequence ID" value="NZ_LT629693.1"/>
</dbReference>
<proteinExistence type="predicted"/>
<dbReference type="EMBL" id="LT629693">
    <property type="protein sequence ID" value="SDK41983.1"/>
    <property type="molecule type" value="Genomic_DNA"/>
</dbReference>
<evidence type="ECO:0000256" key="1">
    <source>
        <dbReference type="SAM" id="Phobius"/>
    </source>
</evidence>
<keyword evidence="1" id="KW-0812">Transmembrane</keyword>
<name>A0ABY0QHD1_9BRAD</name>
<evidence type="ECO:0000313" key="3">
    <source>
        <dbReference type="Proteomes" id="UP000198803"/>
    </source>
</evidence>
<organism evidence="2 3">
    <name type="scientific">Bradyrhizobium ottawaense</name>
    <dbReference type="NCBI Taxonomy" id="931866"/>
    <lineage>
        <taxon>Bacteria</taxon>
        <taxon>Pseudomonadati</taxon>
        <taxon>Pseudomonadota</taxon>
        <taxon>Alphaproteobacteria</taxon>
        <taxon>Hyphomicrobiales</taxon>
        <taxon>Nitrobacteraceae</taxon>
        <taxon>Bradyrhizobium</taxon>
    </lineage>
</organism>
<keyword evidence="3" id="KW-1185">Reference proteome</keyword>
<keyword evidence="1" id="KW-1133">Transmembrane helix</keyword>